<dbReference type="InterPro" id="IPR000595">
    <property type="entry name" value="cNMP-bd_dom"/>
</dbReference>
<evidence type="ECO:0000259" key="2">
    <source>
        <dbReference type="PROSITE" id="PS50042"/>
    </source>
</evidence>
<proteinExistence type="predicted"/>
<dbReference type="PANTHER" id="PTHR23011:SF28">
    <property type="entry name" value="CYCLIC NUCLEOTIDE-BINDING DOMAIN CONTAINING PROTEIN"/>
    <property type="match status" value="1"/>
</dbReference>
<dbReference type="SUPFAM" id="SSF51206">
    <property type="entry name" value="cAMP-binding domain-like"/>
    <property type="match status" value="1"/>
</dbReference>
<organism evidence="3 4">
    <name type="scientific">Desulfofustis limnaeus</name>
    <dbReference type="NCBI Taxonomy" id="2740163"/>
    <lineage>
        <taxon>Bacteria</taxon>
        <taxon>Pseudomonadati</taxon>
        <taxon>Thermodesulfobacteriota</taxon>
        <taxon>Desulfobulbia</taxon>
        <taxon>Desulfobulbales</taxon>
        <taxon>Desulfocapsaceae</taxon>
        <taxon>Desulfofustis</taxon>
    </lineage>
</organism>
<dbReference type="PROSITE" id="PS50042">
    <property type="entry name" value="CNMP_BINDING_3"/>
    <property type="match status" value="1"/>
</dbReference>
<feature type="domain" description="Cyclic nucleotide-binding" evidence="2">
    <location>
        <begin position="1"/>
        <end position="93"/>
    </location>
</feature>
<gene>
    <name evidence="3" type="ORF">DPPLL_21810</name>
</gene>
<evidence type="ECO:0000313" key="3">
    <source>
        <dbReference type="EMBL" id="BDD87816.1"/>
    </source>
</evidence>
<evidence type="ECO:0000256" key="1">
    <source>
        <dbReference type="SAM" id="Coils"/>
    </source>
</evidence>
<dbReference type="InterPro" id="IPR014710">
    <property type="entry name" value="RmlC-like_jellyroll"/>
</dbReference>
<dbReference type="CDD" id="cd00038">
    <property type="entry name" value="CAP_ED"/>
    <property type="match status" value="1"/>
</dbReference>
<reference evidence="3 4" key="1">
    <citation type="submission" date="2022-01" db="EMBL/GenBank/DDBJ databases">
        <title>Desulfofustis limnae sp. nov., a novel mesophilic sulfate-reducing bacterium isolated from marsh soil.</title>
        <authorList>
            <person name="Watanabe M."/>
            <person name="Takahashi A."/>
            <person name="Kojima H."/>
            <person name="Fukui M."/>
        </authorList>
    </citation>
    <scope>NUCLEOTIDE SEQUENCE [LARGE SCALE GENOMIC DNA]</scope>
    <source>
        <strain evidence="3 4">PPLL</strain>
    </source>
</reference>
<sequence>MSQADKIITRTCQPNEIIFRQGDPGRHMYLILNGSVEIYKTIGTTRQLISRLGTGEIFGELGLLTNAPRCATAAALETTRLIMVSDRLFHHALVNNQLPIVKPLTRQLAQRLKETEALLEESRHRVRVLEYELGSLHQSRQSDGRTSGR</sequence>
<keyword evidence="1" id="KW-0175">Coiled coil</keyword>
<dbReference type="InterPro" id="IPR018490">
    <property type="entry name" value="cNMP-bd_dom_sf"/>
</dbReference>
<keyword evidence="4" id="KW-1185">Reference proteome</keyword>
<dbReference type="RefSeq" id="WP_284151228.1">
    <property type="nucleotide sequence ID" value="NZ_AP025516.1"/>
</dbReference>
<dbReference type="Gene3D" id="2.60.120.10">
    <property type="entry name" value="Jelly Rolls"/>
    <property type="match status" value="1"/>
</dbReference>
<dbReference type="SMART" id="SM00100">
    <property type="entry name" value="cNMP"/>
    <property type="match status" value="1"/>
</dbReference>
<dbReference type="Proteomes" id="UP000830055">
    <property type="component" value="Chromosome"/>
</dbReference>
<evidence type="ECO:0000313" key="4">
    <source>
        <dbReference type="Proteomes" id="UP000830055"/>
    </source>
</evidence>
<protein>
    <recommendedName>
        <fullName evidence="2">Cyclic nucleotide-binding domain-containing protein</fullName>
    </recommendedName>
</protein>
<accession>A0ABN6M7N3</accession>
<dbReference type="EMBL" id="AP025516">
    <property type="protein sequence ID" value="BDD87816.1"/>
    <property type="molecule type" value="Genomic_DNA"/>
</dbReference>
<name>A0ABN6M7N3_9BACT</name>
<dbReference type="Pfam" id="PF00027">
    <property type="entry name" value="cNMP_binding"/>
    <property type="match status" value="1"/>
</dbReference>
<dbReference type="PANTHER" id="PTHR23011">
    <property type="entry name" value="CYCLIC NUCLEOTIDE-BINDING DOMAIN CONTAINING PROTEIN"/>
    <property type="match status" value="1"/>
</dbReference>
<feature type="coiled-coil region" evidence="1">
    <location>
        <begin position="105"/>
        <end position="132"/>
    </location>
</feature>
<dbReference type="PRINTS" id="PR00103">
    <property type="entry name" value="CAMPKINASE"/>
</dbReference>